<evidence type="ECO:0000313" key="6">
    <source>
        <dbReference type="EMBL" id="KAK3607902.1"/>
    </source>
</evidence>
<dbReference type="PANTHER" id="PTHR12296">
    <property type="entry name" value="DENN DOMAIN-CONTAINING PROTEIN 4"/>
    <property type="match status" value="1"/>
</dbReference>
<evidence type="ECO:0000256" key="1">
    <source>
        <dbReference type="ARBA" id="ARBA00022658"/>
    </source>
</evidence>
<dbReference type="InterPro" id="IPR037516">
    <property type="entry name" value="Tripartite_DENN"/>
</dbReference>
<dbReference type="Gene3D" id="3.40.50.11500">
    <property type="match status" value="1"/>
</dbReference>
<dbReference type="Gene3D" id="1.25.40.10">
    <property type="entry name" value="Tetratricopeptide repeat domain"/>
    <property type="match status" value="1"/>
</dbReference>
<organism evidence="6 7">
    <name type="scientific">Potamilus streckersoni</name>
    <dbReference type="NCBI Taxonomy" id="2493646"/>
    <lineage>
        <taxon>Eukaryota</taxon>
        <taxon>Metazoa</taxon>
        <taxon>Spiralia</taxon>
        <taxon>Lophotrochozoa</taxon>
        <taxon>Mollusca</taxon>
        <taxon>Bivalvia</taxon>
        <taxon>Autobranchia</taxon>
        <taxon>Heteroconchia</taxon>
        <taxon>Palaeoheterodonta</taxon>
        <taxon>Unionida</taxon>
        <taxon>Unionoidea</taxon>
        <taxon>Unionidae</taxon>
        <taxon>Ambleminae</taxon>
        <taxon>Lampsilini</taxon>
        <taxon>Potamilus</taxon>
    </lineage>
</organism>
<dbReference type="Pfam" id="PF02141">
    <property type="entry name" value="DENN"/>
    <property type="match status" value="1"/>
</dbReference>
<dbReference type="PANTHER" id="PTHR12296:SF30">
    <property type="entry name" value="DENN DOMAIN-CONTAINING PROTEIN CRAG"/>
    <property type="match status" value="1"/>
</dbReference>
<reference evidence="6" key="2">
    <citation type="journal article" date="2021" name="Genome Biol. Evol.">
        <title>Developing a high-quality reference genome for a parasitic bivalve with doubly uniparental inheritance (Bivalvia: Unionida).</title>
        <authorList>
            <person name="Smith C.H."/>
        </authorList>
    </citation>
    <scope>NUCLEOTIDE SEQUENCE</scope>
    <source>
        <strain evidence="6">CHS0354</strain>
        <tissue evidence="6">Mantle</tissue>
    </source>
</reference>
<feature type="domain" description="UDENN" evidence="4">
    <location>
        <begin position="186"/>
        <end position="640"/>
    </location>
</feature>
<feature type="compositionally biased region" description="Basic and acidic residues" evidence="3">
    <location>
        <begin position="1511"/>
        <end position="1536"/>
    </location>
</feature>
<dbReference type="InterPro" id="IPR051696">
    <property type="entry name" value="DENN_Domain_GEFs"/>
</dbReference>
<dbReference type="InterPro" id="IPR023341">
    <property type="entry name" value="MABP"/>
</dbReference>
<dbReference type="Pfam" id="PF03455">
    <property type="entry name" value="dDENN"/>
    <property type="match status" value="1"/>
</dbReference>
<feature type="compositionally biased region" description="Basic and acidic residues" evidence="3">
    <location>
        <begin position="1219"/>
        <end position="1242"/>
    </location>
</feature>
<dbReference type="InterPro" id="IPR002885">
    <property type="entry name" value="PPR_rpt"/>
</dbReference>
<dbReference type="InterPro" id="IPR001194">
    <property type="entry name" value="cDENN_dom"/>
</dbReference>
<dbReference type="GO" id="GO:0031410">
    <property type="term" value="C:cytoplasmic vesicle"/>
    <property type="evidence" value="ECO:0007669"/>
    <property type="project" value="TreeGrafter"/>
</dbReference>
<feature type="repeat" description="PPR" evidence="2">
    <location>
        <begin position="800"/>
        <end position="834"/>
    </location>
</feature>
<dbReference type="Gene3D" id="2.100.10.50">
    <property type="match status" value="1"/>
</dbReference>
<sequence length="2033" mass="228302">MDERRVADYFVVAGLPEDPLPLEEFSNEAAIKPTYKQDPITDVTVINKSLGEKVPKGFICLERTPTDFLADLNHGSIRCPELYICYRRGRDKPPLTDIGVLYEGKERLMAGCEIIHTTPWGSPANVNNSSSGRIYITYRRAAECAASDMLAVVDICVILVNKNESPPHSYCQINKNLNKGMVGSDVYLCYKKAMTKIDVLAYQPAILGRYPIDDYEDFPLPTNVPMFCLPMGATIECWSAKAQHPLPVFSTFILTGAHGEKVYGAAVTFYEEFPEEKLNDLQMRHLGLKNKHIREQYRILKTVHANKSICLLSHCPFFDAFRKVLSYLYKISITGPHTVPLERHISHFMFDVPYPSPQRPRILVQLSHEAISISMPEDSPLPQSGASFITLLKNLGPENCMTVLLYILHEHKILIHSLRPAVLTSVAEAVATMTFPFTWQCPYIPLCPLGLSAVLNAPTPFIVGLDSRYFDLYDPPSDVICVDLDTIRIWPPEDKKHLNYKMLPKKAARVLQDTLYTLFTKLSQEAPRVSTHANPDEISLEMAPTDHDFKKKQKEMLMELAIQEAFLRFMACLMKGYKQYLKPITKAPTIGTTDASSLFDMQGFLKSRDKSNSKFFISMMKTQSFIRFIEERSFVSTNDASLAFFDDCTEKVDDTKDEPKLIELDDTHKSERTVFIMPPEPTGLPEGVKYSYNGFPTLNSELFLQKNLSKVSAQGKKQPGCPNSPVARRTKQEIKNAQKNAQQCIGNPVLWAKCLLSHCYSLWFIHLPGYIKANQATYKALKTGYEVLKSMAKAKLKSPDEVCYRVMLQLCGQYNQPVLAVKVYSEMKKAGVQPNAITYGYYNKAVLEGRWPSTVSKGALLWRKVRNVIIAIAKFRRTIRRRSVSLYSNSGSEYDQISHTSVDSFLEDSTGECKHEPIVQKHETVIPVINQDMIVKDTNKSKDDMASSGGTDKGYSSLTSEEAKTVSTLLNSGETKNEVHPTENKLVRDLKNTLRFTFPKKKRKKEKSLAEESAKGENEENTFIDGAEIPEHEPQIRKRLGSIVRRSCNSVSSISSLETLKGNVIIWNSAAGLLTISSAMLGESFDKGVYLTGVDLSNSLSSEIMTRKRHKSAGDHYLLKKRSSSLFENWRMRHTSGEDKLIKLSELKLKEKDENDILKETKGSQHELTQVSEIQYLAEEVKDSGVALDENSHDTEQVFGSLLEGVNKPMPVPWTSEADSVKESDSIDTQKKALESCEDRPRTSSVGSGHYDGARGRAESVKSDSSSPQHSLPTPVTENDPLGLFIGDKKTSLSKSASENMLGVSSPKHSPSKRNDRSKYIPPIPFAKDSKVTPEINPHECNNKKDSSAILGNVHNLSTSLQPLLPVEKEQSKLQIERTNSFPDSLGNMEKSRLSLWPLRSQSEASKTLPQQQSTASLNDPIKGDTMPKNENSEFKFFRTSSFRKHKDNLSGMFKYATGKVGAVASKLSEIKQSMTPTKADSLSSLTQSADESDSGTDESSSSVRSSPKHRSSDLLKRSSDSLDKHSIDGAKHTTQENKQASPFTHEFEGCIDSPEADVQFADAIKNMPNNIAVEVEICSLSRCSRCQSLLYDEEIMAGWSAEDSNLNTSCQFCNAKLVPHLQVYIKDYRNKKNSWQVTGEASDRDSDASEASNPFLWSKSFGKDSDFCSDVKSNAQTLMENNPEDSNSVHSTGFGMCDSPWTLQQSDSEPKVPDVPTNSCSMSISEMALAGRRRRTASECLTSATDNMYGSLESCDGAHFHSQRSPLSISIGEEMELPTHPAEVPEMKKDALERRSKFDPINVPYLSPLVLRKELENIVINEGDMSIASDGFIDEHPIIFWNLIWYFKRINVTSHLSGFLLKSNSFNQDDKQPKNLQTVFSSSHVLIRPMWDNIRIHQEVGLPMYVAWSRVESSTTVDALVTESQPFNRAVMHKIITSIQCNDVLSPIKMVVLGRRRIRLPRTRFRSIYREVLFLAFTACGRENIDHDAFDREYKTAFTRLSGGEIKRLQRDDQPRSVQIIWCRKVFGELEV</sequence>
<feature type="domain" description="MABP" evidence="5">
    <location>
        <begin position="37"/>
        <end position="194"/>
    </location>
</feature>
<dbReference type="GO" id="GO:0032483">
    <property type="term" value="P:regulation of Rab protein signal transduction"/>
    <property type="evidence" value="ECO:0007669"/>
    <property type="project" value="TreeGrafter"/>
</dbReference>
<feature type="region of interest" description="Disordered" evidence="3">
    <location>
        <begin position="1402"/>
        <end position="1433"/>
    </location>
</feature>
<dbReference type="EMBL" id="JAEAOA010002150">
    <property type="protein sequence ID" value="KAK3607902.1"/>
    <property type="molecule type" value="Genomic_DNA"/>
</dbReference>
<accession>A0AAE0TCM1</accession>
<dbReference type="SMART" id="SM00801">
    <property type="entry name" value="dDENN"/>
    <property type="match status" value="1"/>
</dbReference>
<dbReference type="NCBIfam" id="TIGR00756">
    <property type="entry name" value="PPR"/>
    <property type="match status" value="1"/>
</dbReference>
<feature type="region of interest" description="Disordered" evidence="3">
    <location>
        <begin position="1474"/>
        <end position="1543"/>
    </location>
</feature>
<feature type="compositionally biased region" description="Basic and acidic residues" evidence="3">
    <location>
        <begin position="1422"/>
        <end position="1433"/>
    </location>
</feature>
<keyword evidence="7" id="KW-1185">Reference proteome</keyword>
<dbReference type="Pfam" id="PF03456">
    <property type="entry name" value="uDENN"/>
    <property type="match status" value="1"/>
</dbReference>
<dbReference type="InterPro" id="IPR005113">
    <property type="entry name" value="uDENN_dom"/>
</dbReference>
<feature type="region of interest" description="Disordered" evidence="3">
    <location>
        <begin position="939"/>
        <end position="960"/>
    </location>
</feature>
<evidence type="ECO:0000259" key="5">
    <source>
        <dbReference type="PROSITE" id="PS51498"/>
    </source>
</evidence>
<dbReference type="Proteomes" id="UP001195483">
    <property type="component" value="Unassembled WGS sequence"/>
</dbReference>
<evidence type="ECO:0000256" key="3">
    <source>
        <dbReference type="SAM" id="MobiDB-lite"/>
    </source>
</evidence>
<keyword evidence="1" id="KW-0344">Guanine-nucleotide releasing factor</keyword>
<dbReference type="PROSITE" id="PS51498">
    <property type="entry name" value="MABP"/>
    <property type="match status" value="1"/>
</dbReference>
<feature type="region of interest" description="Disordered" evidence="3">
    <location>
        <begin position="1205"/>
        <end position="1335"/>
    </location>
</feature>
<dbReference type="GO" id="GO:0005085">
    <property type="term" value="F:guanyl-nucleotide exchange factor activity"/>
    <property type="evidence" value="ECO:0007669"/>
    <property type="project" value="UniProtKB-KW"/>
</dbReference>
<evidence type="ECO:0008006" key="8">
    <source>
        <dbReference type="Google" id="ProtNLM"/>
    </source>
</evidence>
<reference evidence="6" key="1">
    <citation type="journal article" date="2021" name="Genome Biol. Evol.">
        <title>A High-Quality Reference Genome for a Parasitic Bivalve with Doubly Uniparental Inheritance (Bivalvia: Unionida).</title>
        <authorList>
            <person name="Smith C.H."/>
        </authorList>
    </citation>
    <scope>NUCLEOTIDE SEQUENCE</scope>
    <source>
        <strain evidence="6">CHS0354</strain>
    </source>
</reference>
<evidence type="ECO:0000259" key="4">
    <source>
        <dbReference type="PROSITE" id="PS50211"/>
    </source>
</evidence>
<proteinExistence type="predicted"/>
<feature type="compositionally biased region" description="Polar residues" evidence="3">
    <location>
        <begin position="1402"/>
        <end position="1418"/>
    </location>
</feature>
<dbReference type="PROSITE" id="PS50211">
    <property type="entry name" value="DENN"/>
    <property type="match status" value="1"/>
</dbReference>
<dbReference type="SMART" id="SM00800">
    <property type="entry name" value="uDENN"/>
    <property type="match status" value="1"/>
</dbReference>
<dbReference type="InterPro" id="IPR005112">
    <property type="entry name" value="dDENN_dom"/>
</dbReference>
<feature type="compositionally biased region" description="Polar residues" evidence="3">
    <location>
        <begin position="1474"/>
        <end position="1488"/>
    </location>
</feature>
<gene>
    <name evidence="6" type="ORF">CHS0354_036728</name>
</gene>
<reference evidence="6" key="3">
    <citation type="submission" date="2023-05" db="EMBL/GenBank/DDBJ databases">
        <authorList>
            <person name="Smith C.H."/>
        </authorList>
    </citation>
    <scope>NUCLEOTIDE SEQUENCE</scope>
    <source>
        <strain evidence="6">CHS0354</strain>
        <tissue evidence="6">Mantle</tissue>
    </source>
</reference>
<feature type="compositionally biased region" description="Polar residues" evidence="3">
    <location>
        <begin position="948"/>
        <end position="960"/>
    </location>
</feature>
<comment type="caution">
    <text evidence="6">The sequence shown here is derived from an EMBL/GenBank/DDBJ whole genome shotgun (WGS) entry which is preliminary data.</text>
</comment>
<dbReference type="SMART" id="SM00799">
    <property type="entry name" value="DENN"/>
    <property type="match status" value="1"/>
</dbReference>
<feature type="compositionally biased region" description="Polar residues" evidence="3">
    <location>
        <begin position="1263"/>
        <end position="1277"/>
    </location>
</feature>
<dbReference type="Pfam" id="PF13041">
    <property type="entry name" value="PPR_2"/>
    <property type="match status" value="1"/>
</dbReference>
<dbReference type="InterPro" id="IPR011990">
    <property type="entry name" value="TPR-like_helical_dom_sf"/>
</dbReference>
<feature type="compositionally biased region" description="Basic and acidic residues" evidence="3">
    <location>
        <begin position="1252"/>
        <end position="1262"/>
    </location>
</feature>
<protein>
    <recommendedName>
        <fullName evidence="8">C-myc promoter-binding protein</fullName>
    </recommendedName>
</protein>
<evidence type="ECO:0000256" key="2">
    <source>
        <dbReference type="PROSITE-ProRule" id="PRU00708"/>
    </source>
</evidence>
<evidence type="ECO:0000313" key="7">
    <source>
        <dbReference type="Proteomes" id="UP001195483"/>
    </source>
</evidence>
<name>A0AAE0TCM1_9BIVA</name>
<dbReference type="InterPro" id="IPR043153">
    <property type="entry name" value="DENN_C"/>
</dbReference>
<dbReference type="PROSITE" id="PS51375">
    <property type="entry name" value="PPR"/>
    <property type="match status" value="1"/>
</dbReference>